<dbReference type="RefSeq" id="WP_076399165.1">
    <property type="nucleotide sequence ID" value="NZ_FTOA01000002.1"/>
</dbReference>
<proteinExistence type="predicted"/>
<dbReference type="GO" id="GO:0005886">
    <property type="term" value="C:plasma membrane"/>
    <property type="evidence" value="ECO:0007669"/>
    <property type="project" value="UniProtKB-SubCell"/>
</dbReference>
<feature type="transmembrane region" description="Helical" evidence="8">
    <location>
        <begin position="131"/>
        <end position="153"/>
    </location>
</feature>
<feature type="binding site" evidence="7">
    <location>
        <position position="218"/>
    </location>
    <ligand>
        <name>Mg(2+)</name>
        <dbReference type="ChEBI" id="CHEBI:18420"/>
    </ligand>
</feature>
<keyword evidence="7" id="KW-0460">Magnesium</keyword>
<accession>A0A1N7JHB4</accession>
<sequence length="348" mass="37979">MSYDRLLVHIGFAVFVFVCSYLLTFVMRQRFKIMDVPNQRSSHKVAVPRSGGVAIVLASTLAVIMYLLLGTSSLLPQENLIHFAFAYGIVVVMSLVDDIKQIGVLGKLIAQIMAAALVVSAGFWVKTLDIPFMGTVTLGWFGIVLTVFWVVAVTNAFNFMDGLDGLAGGQAVLTLLVFGIITFFNGSHFVFVISYCLMAACLGFLLHNLHPAKIFMGDTGSQFLGFTFALLGVIASQFDQAETTIMVMPILLFSFLWDTAFTLIRRKLAGDPITAHRTHLYQLLNRLGVGHRGVAGLYYAFAILQGGLALLTMELKGLMSLISIAILCVVFSLYSLLITRKARAAGLI</sequence>
<evidence type="ECO:0000256" key="7">
    <source>
        <dbReference type="PIRSR" id="PIRSR600715-1"/>
    </source>
</evidence>
<keyword evidence="6 8" id="KW-0472">Membrane</keyword>
<evidence type="ECO:0000256" key="4">
    <source>
        <dbReference type="ARBA" id="ARBA00022692"/>
    </source>
</evidence>
<dbReference type="OrthoDB" id="9783652at2"/>
<evidence type="ECO:0000256" key="2">
    <source>
        <dbReference type="ARBA" id="ARBA00022475"/>
    </source>
</evidence>
<dbReference type="STRING" id="80876.SAMN05421779_102276"/>
<feature type="binding site" evidence="7">
    <location>
        <position position="158"/>
    </location>
    <ligand>
        <name>Mg(2+)</name>
        <dbReference type="ChEBI" id="CHEBI:18420"/>
    </ligand>
</feature>
<dbReference type="EMBL" id="FTOA01000002">
    <property type="protein sequence ID" value="SIS48782.1"/>
    <property type="molecule type" value="Genomic_DNA"/>
</dbReference>
<dbReference type="GO" id="GO:0071555">
    <property type="term" value="P:cell wall organization"/>
    <property type="evidence" value="ECO:0007669"/>
    <property type="project" value="TreeGrafter"/>
</dbReference>
<feature type="transmembrane region" description="Helical" evidence="8">
    <location>
        <begin position="80"/>
        <end position="96"/>
    </location>
</feature>
<keyword evidence="2" id="KW-1003">Cell membrane</keyword>
<feature type="transmembrane region" description="Helical" evidence="8">
    <location>
        <begin position="190"/>
        <end position="209"/>
    </location>
</feature>
<feature type="transmembrane region" description="Helical" evidence="8">
    <location>
        <begin position="294"/>
        <end position="312"/>
    </location>
</feature>
<feature type="transmembrane region" description="Helical" evidence="8">
    <location>
        <begin position="244"/>
        <end position="264"/>
    </location>
</feature>
<reference evidence="9 10" key="1">
    <citation type="submission" date="2017-01" db="EMBL/GenBank/DDBJ databases">
        <authorList>
            <person name="Mah S.A."/>
            <person name="Swanson W.J."/>
            <person name="Moy G.W."/>
            <person name="Vacquier V.D."/>
        </authorList>
    </citation>
    <scope>NUCLEOTIDE SEQUENCE [LARGE SCALE GENOMIC DNA]</scope>
    <source>
        <strain evidence="9 10">DSM 11589</strain>
    </source>
</reference>
<evidence type="ECO:0000256" key="5">
    <source>
        <dbReference type="ARBA" id="ARBA00022989"/>
    </source>
</evidence>
<keyword evidence="4 8" id="KW-0812">Transmembrane</keyword>
<dbReference type="GO" id="GO:0046872">
    <property type="term" value="F:metal ion binding"/>
    <property type="evidence" value="ECO:0007669"/>
    <property type="project" value="UniProtKB-KW"/>
</dbReference>
<dbReference type="InterPro" id="IPR000715">
    <property type="entry name" value="Glycosyl_transferase_4"/>
</dbReference>
<name>A0A1N7JHB4_9PROT</name>
<keyword evidence="10" id="KW-1185">Reference proteome</keyword>
<gene>
    <name evidence="9" type="ORF">SAMN05421779_102276</name>
</gene>
<evidence type="ECO:0000256" key="8">
    <source>
        <dbReference type="SAM" id="Phobius"/>
    </source>
</evidence>
<feature type="transmembrane region" description="Helical" evidence="8">
    <location>
        <begin position="318"/>
        <end position="338"/>
    </location>
</feature>
<keyword evidence="7" id="KW-0479">Metal-binding</keyword>
<dbReference type="Pfam" id="PF00953">
    <property type="entry name" value="Glycos_transf_4"/>
    <property type="match status" value="1"/>
</dbReference>
<evidence type="ECO:0000313" key="10">
    <source>
        <dbReference type="Proteomes" id="UP000185678"/>
    </source>
</evidence>
<feature type="transmembrane region" description="Helical" evidence="8">
    <location>
        <begin position="108"/>
        <end position="125"/>
    </location>
</feature>
<evidence type="ECO:0000256" key="1">
    <source>
        <dbReference type="ARBA" id="ARBA00004651"/>
    </source>
</evidence>
<dbReference type="AlphaFoldDB" id="A0A1N7JHB4"/>
<keyword evidence="5 8" id="KW-1133">Transmembrane helix</keyword>
<dbReference type="PANTHER" id="PTHR22926">
    <property type="entry name" value="PHOSPHO-N-ACETYLMURAMOYL-PENTAPEPTIDE-TRANSFERASE"/>
    <property type="match status" value="1"/>
</dbReference>
<evidence type="ECO:0000256" key="3">
    <source>
        <dbReference type="ARBA" id="ARBA00022679"/>
    </source>
</evidence>
<dbReference type="PANTHER" id="PTHR22926:SF3">
    <property type="entry name" value="UNDECAPRENYL-PHOSPHATE ALPHA-N-ACETYLGLUCOSAMINYL 1-PHOSPHATE TRANSFERASE"/>
    <property type="match status" value="1"/>
</dbReference>
<comment type="cofactor">
    <cofactor evidence="7">
        <name>Mg(2+)</name>
        <dbReference type="ChEBI" id="CHEBI:18420"/>
    </cofactor>
</comment>
<feature type="transmembrane region" description="Helical" evidence="8">
    <location>
        <begin position="165"/>
        <end position="184"/>
    </location>
</feature>
<feature type="transmembrane region" description="Helical" evidence="8">
    <location>
        <begin position="221"/>
        <end position="238"/>
    </location>
</feature>
<organism evidence="9 10">
    <name type="scientific">Insolitispirillum peregrinum</name>
    <dbReference type="NCBI Taxonomy" id="80876"/>
    <lineage>
        <taxon>Bacteria</taxon>
        <taxon>Pseudomonadati</taxon>
        <taxon>Pseudomonadota</taxon>
        <taxon>Alphaproteobacteria</taxon>
        <taxon>Rhodospirillales</taxon>
        <taxon>Novispirillaceae</taxon>
        <taxon>Insolitispirillum</taxon>
    </lineage>
</organism>
<keyword evidence="3 9" id="KW-0808">Transferase</keyword>
<dbReference type="GO" id="GO:0009103">
    <property type="term" value="P:lipopolysaccharide biosynthetic process"/>
    <property type="evidence" value="ECO:0007669"/>
    <property type="project" value="TreeGrafter"/>
</dbReference>
<comment type="subcellular location">
    <subcellularLocation>
        <location evidence="1">Cell membrane</location>
        <topology evidence="1">Multi-pass membrane protein</topology>
    </subcellularLocation>
</comment>
<dbReference type="GO" id="GO:0016780">
    <property type="term" value="F:phosphotransferase activity, for other substituted phosphate groups"/>
    <property type="evidence" value="ECO:0007669"/>
    <property type="project" value="InterPro"/>
</dbReference>
<dbReference type="GO" id="GO:0044038">
    <property type="term" value="P:cell wall macromolecule biosynthetic process"/>
    <property type="evidence" value="ECO:0007669"/>
    <property type="project" value="TreeGrafter"/>
</dbReference>
<feature type="transmembrane region" description="Helical" evidence="8">
    <location>
        <begin position="47"/>
        <end position="68"/>
    </location>
</feature>
<dbReference type="Proteomes" id="UP000185678">
    <property type="component" value="Unassembled WGS sequence"/>
</dbReference>
<evidence type="ECO:0000256" key="6">
    <source>
        <dbReference type="ARBA" id="ARBA00023136"/>
    </source>
</evidence>
<dbReference type="CDD" id="cd06853">
    <property type="entry name" value="GT_WecA_like"/>
    <property type="match status" value="1"/>
</dbReference>
<protein>
    <submittedName>
        <fullName evidence="9">UDP-GlcNAc:undecaprenyl-phosphate GlcNAc-1-phosphate transferase</fullName>
    </submittedName>
</protein>
<evidence type="ECO:0000313" key="9">
    <source>
        <dbReference type="EMBL" id="SIS48782.1"/>
    </source>
</evidence>
<feature type="transmembrane region" description="Helical" evidence="8">
    <location>
        <begin position="6"/>
        <end position="26"/>
    </location>
</feature>